<comment type="subunit">
    <text evidence="4">Interacts with HscA and stimulates its ATPase activity.</text>
</comment>
<dbReference type="HAMAP" id="MF_00682">
    <property type="entry name" value="HscB"/>
    <property type="match status" value="1"/>
</dbReference>
<keyword evidence="2 4" id="KW-0143">Chaperone</keyword>
<evidence type="ECO:0000259" key="5">
    <source>
        <dbReference type="PROSITE" id="PS50076"/>
    </source>
</evidence>
<evidence type="ECO:0000256" key="3">
    <source>
        <dbReference type="ARBA" id="ARBA00025596"/>
    </source>
</evidence>
<evidence type="ECO:0000256" key="1">
    <source>
        <dbReference type="ARBA" id="ARBA00010476"/>
    </source>
</evidence>
<dbReference type="InterPro" id="IPR036386">
    <property type="entry name" value="HscB_C_sf"/>
</dbReference>
<dbReference type="SUPFAM" id="SSF47144">
    <property type="entry name" value="HSC20 (HSCB), C-terminal oligomerisation domain"/>
    <property type="match status" value="1"/>
</dbReference>
<dbReference type="Pfam" id="PF07743">
    <property type="entry name" value="HSCB_C"/>
    <property type="match status" value="1"/>
</dbReference>
<dbReference type="PROSITE" id="PS50076">
    <property type="entry name" value="DNAJ_2"/>
    <property type="match status" value="1"/>
</dbReference>
<dbReference type="EMBL" id="JAHSPR010000013">
    <property type="protein sequence ID" value="MBV4398217.1"/>
    <property type="molecule type" value="Genomic_DNA"/>
</dbReference>
<dbReference type="SUPFAM" id="SSF46565">
    <property type="entry name" value="Chaperone J-domain"/>
    <property type="match status" value="1"/>
</dbReference>
<dbReference type="SMART" id="SM00271">
    <property type="entry name" value="DnaJ"/>
    <property type="match status" value="1"/>
</dbReference>
<dbReference type="InterPro" id="IPR036869">
    <property type="entry name" value="J_dom_sf"/>
</dbReference>
<sequence length="168" mass="19383">MSLDNHFSLLNLPKQFDLSQEALEQAWKQASSRVHPDRFATASAAEKRVAVQWAARVNDAYQTLKNPLSRAAYMCELAGFPIEAESNTAMGTEFLMTQMQWREQLDDVRNDSQRHGLDALLLEIQAKQLELFDEMKHLIDARQDYAGATKRVREWMFVNKMHQEVKAL</sequence>
<evidence type="ECO:0000256" key="2">
    <source>
        <dbReference type="ARBA" id="ARBA00023186"/>
    </source>
</evidence>
<accession>A0ABS6NRF2</accession>
<dbReference type="NCBIfam" id="TIGR00714">
    <property type="entry name" value="hscB"/>
    <property type="match status" value="1"/>
</dbReference>
<dbReference type="Gene3D" id="1.10.287.110">
    <property type="entry name" value="DnaJ domain"/>
    <property type="match status" value="1"/>
</dbReference>
<evidence type="ECO:0000313" key="7">
    <source>
        <dbReference type="Proteomes" id="UP000722165"/>
    </source>
</evidence>
<dbReference type="CDD" id="cd06257">
    <property type="entry name" value="DnaJ"/>
    <property type="match status" value="1"/>
</dbReference>
<dbReference type="Pfam" id="PF00226">
    <property type="entry name" value="DnaJ"/>
    <property type="match status" value="1"/>
</dbReference>
<reference evidence="6 7" key="1">
    <citation type="submission" date="2021-06" db="EMBL/GenBank/DDBJ databases">
        <authorList>
            <person name="Lu T."/>
            <person name="Wang Q."/>
            <person name="Han X."/>
        </authorList>
    </citation>
    <scope>NUCLEOTIDE SEQUENCE [LARGE SCALE GENOMIC DNA]</scope>
    <source>
        <strain evidence="6 7">LAM0050</strain>
    </source>
</reference>
<organism evidence="6 7">
    <name type="scientific">Advenella alkanexedens</name>
    <dbReference type="NCBI Taxonomy" id="1481665"/>
    <lineage>
        <taxon>Bacteria</taxon>
        <taxon>Pseudomonadati</taxon>
        <taxon>Pseudomonadota</taxon>
        <taxon>Betaproteobacteria</taxon>
        <taxon>Burkholderiales</taxon>
        <taxon>Alcaligenaceae</taxon>
    </lineage>
</organism>
<evidence type="ECO:0000313" key="6">
    <source>
        <dbReference type="EMBL" id="MBV4398217.1"/>
    </source>
</evidence>
<dbReference type="InterPro" id="IPR004640">
    <property type="entry name" value="HscB"/>
</dbReference>
<protein>
    <recommendedName>
        <fullName evidence="4">Co-chaperone protein HscB homolog</fullName>
    </recommendedName>
</protein>
<dbReference type="RefSeq" id="WP_169294692.1">
    <property type="nucleotide sequence ID" value="NZ_JAHSPR010000013.1"/>
</dbReference>
<dbReference type="PANTHER" id="PTHR14021:SF15">
    <property type="entry name" value="IRON-SULFUR CLUSTER CO-CHAPERONE PROTEIN HSCB"/>
    <property type="match status" value="1"/>
</dbReference>
<dbReference type="Proteomes" id="UP000722165">
    <property type="component" value="Unassembled WGS sequence"/>
</dbReference>
<comment type="caution">
    <text evidence="6">The sequence shown here is derived from an EMBL/GenBank/DDBJ whole genome shotgun (WGS) entry which is preliminary data.</text>
</comment>
<dbReference type="PANTHER" id="PTHR14021">
    <property type="entry name" value="IRON-SULFUR CLUSTER CO-CHAPERONE PROTEIN HSCB"/>
    <property type="match status" value="1"/>
</dbReference>
<name>A0ABS6NRF2_9BURK</name>
<gene>
    <name evidence="4 6" type="primary">hscB</name>
    <name evidence="6" type="ORF">KU392_13290</name>
</gene>
<comment type="function">
    <text evidence="3 4">Co-chaperone involved in the maturation of iron-sulfur cluster-containing proteins. Seems to help targeting proteins to be folded toward HscA.</text>
</comment>
<evidence type="ECO:0000256" key="4">
    <source>
        <dbReference type="HAMAP-Rule" id="MF_00682"/>
    </source>
</evidence>
<dbReference type="NCBIfam" id="NF002935">
    <property type="entry name" value="PRK03578.1"/>
    <property type="match status" value="1"/>
</dbReference>
<keyword evidence="7" id="KW-1185">Reference proteome</keyword>
<dbReference type="Gene3D" id="1.20.1280.20">
    <property type="entry name" value="HscB, C-terminal domain"/>
    <property type="match status" value="1"/>
</dbReference>
<comment type="similarity">
    <text evidence="1 4">Belongs to the HscB family.</text>
</comment>
<dbReference type="InterPro" id="IPR009073">
    <property type="entry name" value="HscB_oligo_C"/>
</dbReference>
<dbReference type="InterPro" id="IPR001623">
    <property type="entry name" value="DnaJ_domain"/>
</dbReference>
<proteinExistence type="inferred from homology"/>
<feature type="domain" description="J" evidence="5">
    <location>
        <begin position="5"/>
        <end position="77"/>
    </location>
</feature>